<keyword evidence="2" id="KW-0808">Transferase</keyword>
<keyword evidence="3" id="KW-1185">Reference proteome</keyword>
<reference evidence="2 3" key="1">
    <citation type="submission" date="2019-02" db="EMBL/GenBank/DDBJ databases">
        <title>Deep-cultivation of Planctomycetes and their phenomic and genomic characterization uncovers novel biology.</title>
        <authorList>
            <person name="Wiegand S."/>
            <person name="Jogler M."/>
            <person name="Boedeker C."/>
            <person name="Pinto D."/>
            <person name="Vollmers J."/>
            <person name="Rivas-Marin E."/>
            <person name="Kohn T."/>
            <person name="Peeters S.H."/>
            <person name="Heuer A."/>
            <person name="Rast P."/>
            <person name="Oberbeckmann S."/>
            <person name="Bunk B."/>
            <person name="Jeske O."/>
            <person name="Meyerdierks A."/>
            <person name="Storesund J.E."/>
            <person name="Kallscheuer N."/>
            <person name="Luecker S."/>
            <person name="Lage O.M."/>
            <person name="Pohl T."/>
            <person name="Merkel B.J."/>
            <person name="Hornburger P."/>
            <person name="Mueller R.-W."/>
            <person name="Bruemmer F."/>
            <person name="Labrenz M."/>
            <person name="Spormann A.M."/>
            <person name="Op Den Camp H."/>
            <person name="Overmann J."/>
            <person name="Amann R."/>
            <person name="Jetten M.S.M."/>
            <person name="Mascher T."/>
            <person name="Medema M.H."/>
            <person name="Devos D.P."/>
            <person name="Kaster A.-K."/>
            <person name="Ovreas L."/>
            <person name="Rohde M."/>
            <person name="Galperin M.Y."/>
            <person name="Jogler C."/>
        </authorList>
    </citation>
    <scope>NUCLEOTIDE SEQUENCE [LARGE SCALE GENOMIC DNA]</scope>
    <source>
        <strain evidence="2 3">Pan14r</strain>
    </source>
</reference>
<evidence type="ECO:0000313" key="2">
    <source>
        <dbReference type="EMBL" id="TWT72140.1"/>
    </source>
</evidence>
<evidence type="ECO:0000313" key="3">
    <source>
        <dbReference type="Proteomes" id="UP000317238"/>
    </source>
</evidence>
<dbReference type="GO" id="GO:0016757">
    <property type="term" value="F:glycosyltransferase activity"/>
    <property type="evidence" value="ECO:0007669"/>
    <property type="project" value="UniProtKB-KW"/>
</dbReference>
<dbReference type="Proteomes" id="UP000317238">
    <property type="component" value="Unassembled WGS sequence"/>
</dbReference>
<name>A0A5C5Y9T7_9PLAN</name>
<feature type="domain" description="Glycosyltransferase subfamily 4-like N-terminal" evidence="1">
    <location>
        <begin position="23"/>
        <end position="193"/>
    </location>
</feature>
<gene>
    <name evidence="2" type="primary">tuaC_3</name>
    <name evidence="2" type="ORF">Pan14r_44570</name>
</gene>
<dbReference type="OrthoDB" id="9765330at2"/>
<dbReference type="InterPro" id="IPR028098">
    <property type="entry name" value="Glyco_trans_4-like_N"/>
</dbReference>
<accession>A0A5C5Y9T7</accession>
<dbReference type="AlphaFoldDB" id="A0A5C5Y9T7"/>
<sequence length="411" mass="45575">MAVTPDPNAPIRVLLMIGSMDGGGSERQILHLLRHLDRARFAPHLYLKRAEGIFLKAVPPDVPVHVASDFATGNQRNWPGRIHRQESRELATLLRDEQIDVVYDRTYHMTLTASSACRRCRVPRVSTIVSPPSHALPMVEKKFIAWKRRLLAVAYRRSFQVIAVSRQSAESAAQFYGLSPNRIRVIPNPIDLDALRNDAADAETRIGQQHQRLRLVCVARMTPEKGHEVLLASLRKLQSGPVANRIAVQLDLVGDGPLRPKLQKIVASNGWNDPTATSEPGRPTNHWVRFLGRSERPAAHMVTADALVLPSLFEGMPNVVLEALALKVPVICTTAGGTPEIQRDKPIAFWAGQGNADQLAAAIAAMSRNPERVSRHVENGFDVIEQHHNMRRTTERIEDILSAAAGRGIDR</sequence>
<dbReference type="EC" id="2.4.-.-" evidence="2"/>
<evidence type="ECO:0000259" key="1">
    <source>
        <dbReference type="Pfam" id="PF13439"/>
    </source>
</evidence>
<proteinExistence type="predicted"/>
<dbReference type="CDD" id="cd03811">
    <property type="entry name" value="GT4_GT28_WabH-like"/>
    <property type="match status" value="1"/>
</dbReference>
<dbReference type="EMBL" id="SJPL01000001">
    <property type="protein sequence ID" value="TWT72140.1"/>
    <property type="molecule type" value="Genomic_DNA"/>
</dbReference>
<keyword evidence="2" id="KW-0328">Glycosyltransferase</keyword>
<comment type="caution">
    <text evidence="2">The sequence shown here is derived from an EMBL/GenBank/DDBJ whole genome shotgun (WGS) entry which is preliminary data.</text>
</comment>
<dbReference type="RefSeq" id="WP_146440187.1">
    <property type="nucleotide sequence ID" value="NZ_SJPL01000001.1"/>
</dbReference>
<dbReference type="InterPro" id="IPR050194">
    <property type="entry name" value="Glycosyltransferase_grp1"/>
</dbReference>
<dbReference type="PANTHER" id="PTHR45947:SF3">
    <property type="entry name" value="SULFOQUINOVOSYL TRANSFERASE SQD2"/>
    <property type="match status" value="1"/>
</dbReference>
<dbReference type="PANTHER" id="PTHR45947">
    <property type="entry name" value="SULFOQUINOVOSYL TRANSFERASE SQD2"/>
    <property type="match status" value="1"/>
</dbReference>
<organism evidence="2 3">
    <name type="scientific">Crateriforma conspicua</name>
    <dbReference type="NCBI Taxonomy" id="2527996"/>
    <lineage>
        <taxon>Bacteria</taxon>
        <taxon>Pseudomonadati</taxon>
        <taxon>Planctomycetota</taxon>
        <taxon>Planctomycetia</taxon>
        <taxon>Planctomycetales</taxon>
        <taxon>Planctomycetaceae</taxon>
        <taxon>Crateriforma</taxon>
    </lineage>
</organism>
<dbReference type="SUPFAM" id="SSF53756">
    <property type="entry name" value="UDP-Glycosyltransferase/glycogen phosphorylase"/>
    <property type="match status" value="1"/>
</dbReference>
<dbReference type="Pfam" id="PF13439">
    <property type="entry name" value="Glyco_transf_4"/>
    <property type="match status" value="1"/>
</dbReference>
<protein>
    <submittedName>
        <fullName evidence="2">Putative teichuronic acid biosynthesis glycosyltransferase TuaC</fullName>
        <ecNumber evidence="2">2.4.-.-</ecNumber>
    </submittedName>
</protein>
<dbReference type="Gene3D" id="3.40.50.2000">
    <property type="entry name" value="Glycogen Phosphorylase B"/>
    <property type="match status" value="2"/>
</dbReference>
<dbReference type="Pfam" id="PF13692">
    <property type="entry name" value="Glyco_trans_1_4"/>
    <property type="match status" value="1"/>
</dbReference>